<dbReference type="EMBL" id="MGJP01000028">
    <property type="protein sequence ID" value="OGN09733.1"/>
    <property type="molecule type" value="Genomic_DNA"/>
</dbReference>
<proteinExistence type="predicted"/>
<name>A0A1F8F996_9BACT</name>
<dbReference type="SUPFAM" id="SSF143422">
    <property type="entry name" value="Transposase IS200-like"/>
    <property type="match status" value="1"/>
</dbReference>
<dbReference type="Gene3D" id="3.30.70.1290">
    <property type="entry name" value="Transposase IS200-like"/>
    <property type="match status" value="1"/>
</dbReference>
<gene>
    <name evidence="2" type="ORF">A3J46_02760</name>
</gene>
<dbReference type="GO" id="GO:0006313">
    <property type="term" value="P:DNA transposition"/>
    <property type="evidence" value="ECO:0007669"/>
    <property type="project" value="InterPro"/>
</dbReference>
<accession>A0A1F8F996</accession>
<dbReference type="Proteomes" id="UP000177167">
    <property type="component" value="Unassembled WGS sequence"/>
</dbReference>
<dbReference type="Pfam" id="PF01797">
    <property type="entry name" value="Y1_Tnp"/>
    <property type="match status" value="1"/>
</dbReference>
<feature type="domain" description="Transposase IS200-like" evidence="1">
    <location>
        <begin position="21"/>
        <end position="161"/>
    </location>
</feature>
<dbReference type="InterPro" id="IPR002686">
    <property type="entry name" value="Transposase_17"/>
</dbReference>
<comment type="caution">
    <text evidence="2">The sequence shown here is derived from an EMBL/GenBank/DDBJ whole genome shotgun (WGS) entry which is preliminary data.</text>
</comment>
<evidence type="ECO:0000313" key="2">
    <source>
        <dbReference type="EMBL" id="OGN09733.1"/>
    </source>
</evidence>
<evidence type="ECO:0000259" key="1">
    <source>
        <dbReference type="SMART" id="SM01321"/>
    </source>
</evidence>
<dbReference type="SMART" id="SM01321">
    <property type="entry name" value="Y1_Tnp"/>
    <property type="match status" value="1"/>
</dbReference>
<dbReference type="GO" id="GO:0003677">
    <property type="term" value="F:DNA binding"/>
    <property type="evidence" value="ECO:0007669"/>
    <property type="project" value="InterPro"/>
</dbReference>
<dbReference type="GO" id="GO:0004803">
    <property type="term" value="F:transposase activity"/>
    <property type="evidence" value="ECO:0007669"/>
    <property type="project" value="InterPro"/>
</dbReference>
<sequence>MLQPVDNRLAKSIIHRYTAKMENVYHTLNRGVEKREIFLDKQDYLRFVHNLYEFNDEERVQNSIKIFRTDPKLTDTAARKKRKTIVDVLAFCLMPNHYHLMLSPRVKNGIPKFMSKINIGYAKYFNQKYEREGALFQGRYKKILLTDNTHFLHLPFYIHFNPLDLSHPEWRENKIGSPQKALEFLESYKWSSHLEYLGAKNYGSVLNRKVLDEVFDGSAGYKKLVETYLKYIQVDSKVSLEY</sequence>
<dbReference type="AlphaFoldDB" id="A0A1F8F996"/>
<dbReference type="PANTHER" id="PTHR34322:SF2">
    <property type="entry name" value="TRANSPOSASE IS200-LIKE DOMAIN-CONTAINING PROTEIN"/>
    <property type="match status" value="1"/>
</dbReference>
<dbReference type="InterPro" id="IPR036515">
    <property type="entry name" value="Transposase_17_sf"/>
</dbReference>
<organism evidence="2 3">
    <name type="scientific">Candidatus Yanofskybacteria bacterium RIFCSPHIGHO2_02_FULL_41_11</name>
    <dbReference type="NCBI Taxonomy" id="1802675"/>
    <lineage>
        <taxon>Bacteria</taxon>
        <taxon>Candidatus Yanofskyibacteriota</taxon>
    </lineage>
</organism>
<evidence type="ECO:0000313" key="3">
    <source>
        <dbReference type="Proteomes" id="UP000177167"/>
    </source>
</evidence>
<reference evidence="2 3" key="1">
    <citation type="journal article" date="2016" name="Nat. Commun.">
        <title>Thousands of microbial genomes shed light on interconnected biogeochemical processes in an aquifer system.</title>
        <authorList>
            <person name="Anantharaman K."/>
            <person name="Brown C.T."/>
            <person name="Hug L.A."/>
            <person name="Sharon I."/>
            <person name="Castelle C.J."/>
            <person name="Probst A.J."/>
            <person name="Thomas B.C."/>
            <person name="Singh A."/>
            <person name="Wilkins M.J."/>
            <person name="Karaoz U."/>
            <person name="Brodie E.L."/>
            <person name="Williams K.H."/>
            <person name="Hubbard S.S."/>
            <person name="Banfield J.F."/>
        </authorList>
    </citation>
    <scope>NUCLEOTIDE SEQUENCE [LARGE SCALE GENOMIC DNA]</scope>
</reference>
<protein>
    <recommendedName>
        <fullName evidence="1">Transposase IS200-like domain-containing protein</fullName>
    </recommendedName>
</protein>
<dbReference type="PANTHER" id="PTHR34322">
    <property type="entry name" value="TRANSPOSASE, Y1_TNP DOMAIN-CONTAINING"/>
    <property type="match status" value="1"/>
</dbReference>